<sequence>MISSMSSQVADLKMILSTSSRLSSTFRPIARVDVASSNSDTSSTDSDFTFPASGPNSDASSKPGHYPLVVQDVTGEDGSGSESEREGSFDDYF</sequence>
<dbReference type="Proteomes" id="UP000515211">
    <property type="component" value="Chromosome 2"/>
</dbReference>
<dbReference type="RefSeq" id="XP_015948605.1">
    <property type="nucleotide sequence ID" value="XM_016093119.3"/>
</dbReference>
<dbReference type="AlphaFoldDB" id="A0A6P4CBW2"/>
<feature type="region of interest" description="Disordered" evidence="1">
    <location>
        <begin position="32"/>
        <end position="93"/>
    </location>
</feature>
<name>A0A6P4CBW2_ARADU</name>
<organism evidence="2 3">
    <name type="scientific">Arachis duranensis</name>
    <name type="common">Wild peanut</name>
    <dbReference type="NCBI Taxonomy" id="130453"/>
    <lineage>
        <taxon>Eukaryota</taxon>
        <taxon>Viridiplantae</taxon>
        <taxon>Streptophyta</taxon>
        <taxon>Embryophyta</taxon>
        <taxon>Tracheophyta</taxon>
        <taxon>Spermatophyta</taxon>
        <taxon>Magnoliopsida</taxon>
        <taxon>eudicotyledons</taxon>
        <taxon>Gunneridae</taxon>
        <taxon>Pentapetalae</taxon>
        <taxon>rosids</taxon>
        <taxon>fabids</taxon>
        <taxon>Fabales</taxon>
        <taxon>Fabaceae</taxon>
        <taxon>Papilionoideae</taxon>
        <taxon>50 kb inversion clade</taxon>
        <taxon>dalbergioids sensu lato</taxon>
        <taxon>Dalbergieae</taxon>
        <taxon>Pterocarpus clade</taxon>
        <taxon>Arachis</taxon>
    </lineage>
</organism>
<evidence type="ECO:0000313" key="3">
    <source>
        <dbReference type="RefSeq" id="XP_015948605.1"/>
    </source>
</evidence>
<reference evidence="3" key="2">
    <citation type="submission" date="2025-08" db="UniProtKB">
        <authorList>
            <consortium name="RefSeq"/>
        </authorList>
    </citation>
    <scope>IDENTIFICATION</scope>
    <source>
        <tissue evidence="3">Whole plant</tissue>
    </source>
</reference>
<evidence type="ECO:0000313" key="2">
    <source>
        <dbReference type="Proteomes" id="UP000515211"/>
    </source>
</evidence>
<reference evidence="2" key="1">
    <citation type="journal article" date="2016" name="Nat. Genet.">
        <title>The genome sequences of Arachis duranensis and Arachis ipaensis, the diploid ancestors of cultivated peanut.</title>
        <authorList>
            <person name="Bertioli D.J."/>
            <person name="Cannon S.B."/>
            <person name="Froenicke L."/>
            <person name="Huang G."/>
            <person name="Farmer A.D."/>
            <person name="Cannon E.K."/>
            <person name="Liu X."/>
            <person name="Gao D."/>
            <person name="Clevenger J."/>
            <person name="Dash S."/>
            <person name="Ren L."/>
            <person name="Moretzsohn M.C."/>
            <person name="Shirasawa K."/>
            <person name="Huang W."/>
            <person name="Vidigal B."/>
            <person name="Abernathy B."/>
            <person name="Chu Y."/>
            <person name="Niederhuth C.E."/>
            <person name="Umale P."/>
            <person name="Araujo A.C."/>
            <person name="Kozik A."/>
            <person name="Kim K.D."/>
            <person name="Burow M.D."/>
            <person name="Varshney R.K."/>
            <person name="Wang X."/>
            <person name="Zhang X."/>
            <person name="Barkley N."/>
            <person name="Guimaraes P.M."/>
            <person name="Isobe S."/>
            <person name="Guo B."/>
            <person name="Liao B."/>
            <person name="Stalker H.T."/>
            <person name="Schmitz R.J."/>
            <person name="Scheffler B.E."/>
            <person name="Leal-Bertioli S.C."/>
            <person name="Xun X."/>
            <person name="Jackson S.A."/>
            <person name="Michelmore R."/>
            <person name="Ozias-Akins P."/>
        </authorList>
    </citation>
    <scope>NUCLEOTIDE SEQUENCE [LARGE SCALE GENOMIC DNA]</scope>
    <source>
        <strain evidence="2">cv. V14167</strain>
    </source>
</reference>
<gene>
    <name evidence="3" type="primary">LOC107473551</name>
</gene>
<proteinExistence type="predicted"/>
<protein>
    <submittedName>
        <fullName evidence="3">Myosin-16-like</fullName>
    </submittedName>
</protein>
<dbReference type="KEGG" id="adu:107473551"/>
<accession>A0A6P4CBW2</accession>
<keyword evidence="2" id="KW-1185">Reference proteome</keyword>
<dbReference type="GeneID" id="107473551"/>
<feature type="compositionally biased region" description="Basic and acidic residues" evidence="1">
    <location>
        <begin position="82"/>
        <end position="93"/>
    </location>
</feature>
<feature type="compositionally biased region" description="Low complexity" evidence="1">
    <location>
        <begin position="36"/>
        <end position="50"/>
    </location>
</feature>
<evidence type="ECO:0000256" key="1">
    <source>
        <dbReference type="SAM" id="MobiDB-lite"/>
    </source>
</evidence>